<reference evidence="1 2" key="1">
    <citation type="journal article" date="2018" name="Evol. Lett.">
        <title>Horizontal gene cluster transfer increased hallucinogenic mushroom diversity.</title>
        <authorList>
            <person name="Reynolds H.T."/>
            <person name="Vijayakumar V."/>
            <person name="Gluck-Thaler E."/>
            <person name="Korotkin H.B."/>
            <person name="Matheny P.B."/>
            <person name="Slot J.C."/>
        </authorList>
    </citation>
    <scope>NUCLEOTIDE SEQUENCE [LARGE SCALE GENOMIC DNA]</scope>
    <source>
        <strain evidence="1 2">2631</strain>
    </source>
</reference>
<protein>
    <recommendedName>
        <fullName evidence="3">SMP-30/Gluconolactonase/LRE-like region domain-containing protein</fullName>
    </recommendedName>
</protein>
<dbReference type="Gene3D" id="2.120.10.30">
    <property type="entry name" value="TolB, C-terminal domain"/>
    <property type="match status" value="1"/>
</dbReference>
<name>A0A409VMN5_PSICY</name>
<dbReference type="Proteomes" id="UP000283269">
    <property type="component" value="Unassembled WGS sequence"/>
</dbReference>
<dbReference type="PANTHER" id="PTHR11799:SF30">
    <property type="entry name" value="SERUM PARAOXONASE_ARYLESTERASE 2"/>
    <property type="match status" value="1"/>
</dbReference>
<dbReference type="EMBL" id="NHYD01003973">
    <property type="protein sequence ID" value="PPQ67507.1"/>
    <property type="molecule type" value="Genomic_DNA"/>
</dbReference>
<sequence length="464" mass="51161">MFSARTLAWVPIVIGVLLYRSGDLLLNGVLNRSSFPRGYIADGNYSSDCKTVRDYTVSPEESLRFCEDETFWELYDAQAKLAERTVIVSCDPGRKAWNTVMGPLRDPTPHGGLWLYAFAGDATRRDGKATRILNPNISVNQAHRITLKNYPQNHDFHPLGLEIWPSYSGNSSNLYVINHARKETVVEHFLLNPAHPTEAKHIRTIRSLHFLSANGLALTSPDSFYVSNDHLMTRRLPIVGHVLPLVESILGLPLGFVSHITLNKHTSTETDPISKKEFAKLFIPFANGISISSSGTDFALASTSMGEILLYERDLATNKLKHKKETIRLPFFPDNVNFSPSNSSNGLEEIIVGGHPNFPDLIQVAKSKSAGSPSWVIAIVPKESGNGERSLVFDQDAPVSTNSKIQMDGVRWTMKTLFQSDGVEEKRGFACSTAGLRDPDSGVIYVTGIYAQGGMMVCKPGLAN</sequence>
<accession>A0A409VMN5</accession>
<dbReference type="PANTHER" id="PTHR11799">
    <property type="entry name" value="PARAOXONASE"/>
    <property type="match status" value="1"/>
</dbReference>
<gene>
    <name evidence="1" type="ORF">CVT25_006048</name>
</gene>
<dbReference type="InterPro" id="IPR011042">
    <property type="entry name" value="6-blade_b-propeller_TolB-like"/>
</dbReference>
<dbReference type="InParanoid" id="A0A409VMN5"/>
<dbReference type="SUPFAM" id="SSF63829">
    <property type="entry name" value="Calcium-dependent phosphotriesterase"/>
    <property type="match status" value="1"/>
</dbReference>
<dbReference type="OrthoDB" id="5307922at2759"/>
<evidence type="ECO:0000313" key="2">
    <source>
        <dbReference type="Proteomes" id="UP000283269"/>
    </source>
</evidence>
<evidence type="ECO:0008006" key="3">
    <source>
        <dbReference type="Google" id="ProtNLM"/>
    </source>
</evidence>
<comment type="caution">
    <text evidence="1">The sequence shown here is derived from an EMBL/GenBank/DDBJ whole genome shotgun (WGS) entry which is preliminary data.</text>
</comment>
<evidence type="ECO:0000313" key="1">
    <source>
        <dbReference type="EMBL" id="PPQ67507.1"/>
    </source>
</evidence>
<organism evidence="1 2">
    <name type="scientific">Psilocybe cyanescens</name>
    <dbReference type="NCBI Taxonomy" id="93625"/>
    <lineage>
        <taxon>Eukaryota</taxon>
        <taxon>Fungi</taxon>
        <taxon>Dikarya</taxon>
        <taxon>Basidiomycota</taxon>
        <taxon>Agaricomycotina</taxon>
        <taxon>Agaricomycetes</taxon>
        <taxon>Agaricomycetidae</taxon>
        <taxon>Agaricales</taxon>
        <taxon>Agaricineae</taxon>
        <taxon>Strophariaceae</taxon>
        <taxon>Psilocybe</taxon>
    </lineage>
</organism>
<keyword evidence="2" id="KW-1185">Reference proteome</keyword>
<dbReference type="AlphaFoldDB" id="A0A409VMN5"/>
<proteinExistence type="predicted"/>
<dbReference type="InterPro" id="IPR051288">
    <property type="entry name" value="Serum_paraoxonase/arylesterase"/>
</dbReference>